<feature type="region of interest" description="Disordered" evidence="6">
    <location>
        <begin position="1"/>
        <end position="79"/>
    </location>
</feature>
<accession>A0AAN6PMM0</accession>
<feature type="transmembrane region" description="Helical" evidence="7">
    <location>
        <begin position="316"/>
        <end position="339"/>
    </location>
</feature>
<evidence type="ECO:0000313" key="10">
    <source>
        <dbReference type="Proteomes" id="UP001303115"/>
    </source>
</evidence>
<dbReference type="EMBL" id="MU854337">
    <property type="protein sequence ID" value="KAK4042673.1"/>
    <property type="molecule type" value="Genomic_DNA"/>
</dbReference>
<evidence type="ECO:0000256" key="1">
    <source>
        <dbReference type="ARBA" id="ARBA00004211"/>
    </source>
</evidence>
<dbReference type="GO" id="GO:0006886">
    <property type="term" value="P:intracellular protein transport"/>
    <property type="evidence" value="ECO:0007669"/>
    <property type="project" value="TreeGrafter"/>
</dbReference>
<evidence type="ECO:0000256" key="4">
    <source>
        <dbReference type="ARBA" id="ARBA00022989"/>
    </source>
</evidence>
<dbReference type="Pfam" id="PF05739">
    <property type="entry name" value="SNARE"/>
    <property type="match status" value="1"/>
</dbReference>
<dbReference type="InterPro" id="IPR010989">
    <property type="entry name" value="SNARE"/>
</dbReference>
<dbReference type="GO" id="GO:0005484">
    <property type="term" value="F:SNAP receptor activity"/>
    <property type="evidence" value="ECO:0007669"/>
    <property type="project" value="TreeGrafter"/>
</dbReference>
<name>A0AAN6PMM0_9PEZI</name>
<evidence type="ECO:0000256" key="2">
    <source>
        <dbReference type="ARBA" id="ARBA00009063"/>
    </source>
</evidence>
<dbReference type="GO" id="GO:0006887">
    <property type="term" value="P:exocytosis"/>
    <property type="evidence" value="ECO:0007669"/>
    <property type="project" value="TreeGrafter"/>
</dbReference>
<comment type="subcellular location">
    <subcellularLocation>
        <location evidence="1">Membrane</location>
        <topology evidence="1">Single-pass type IV membrane protein</topology>
    </subcellularLocation>
</comment>
<dbReference type="GO" id="GO:0006906">
    <property type="term" value="P:vesicle fusion"/>
    <property type="evidence" value="ECO:0007669"/>
    <property type="project" value="TreeGrafter"/>
</dbReference>
<dbReference type="Pfam" id="PF00804">
    <property type="entry name" value="Syntaxin"/>
    <property type="match status" value="1"/>
</dbReference>
<organism evidence="9 10">
    <name type="scientific">Parachaetomium inaequale</name>
    <dbReference type="NCBI Taxonomy" id="2588326"/>
    <lineage>
        <taxon>Eukaryota</taxon>
        <taxon>Fungi</taxon>
        <taxon>Dikarya</taxon>
        <taxon>Ascomycota</taxon>
        <taxon>Pezizomycotina</taxon>
        <taxon>Sordariomycetes</taxon>
        <taxon>Sordariomycetidae</taxon>
        <taxon>Sordariales</taxon>
        <taxon>Chaetomiaceae</taxon>
        <taxon>Parachaetomium</taxon>
    </lineage>
</organism>
<dbReference type="AlphaFoldDB" id="A0AAN6PMM0"/>
<proteinExistence type="inferred from homology"/>
<dbReference type="SMART" id="SM00503">
    <property type="entry name" value="SynN"/>
    <property type="match status" value="1"/>
</dbReference>
<evidence type="ECO:0000259" key="8">
    <source>
        <dbReference type="PROSITE" id="PS50192"/>
    </source>
</evidence>
<evidence type="ECO:0000256" key="3">
    <source>
        <dbReference type="ARBA" id="ARBA00022692"/>
    </source>
</evidence>
<evidence type="ECO:0000313" key="9">
    <source>
        <dbReference type="EMBL" id="KAK4042673.1"/>
    </source>
</evidence>
<evidence type="ECO:0000256" key="5">
    <source>
        <dbReference type="ARBA" id="ARBA00023136"/>
    </source>
</evidence>
<feature type="compositionally biased region" description="Low complexity" evidence="6">
    <location>
        <begin position="27"/>
        <end position="74"/>
    </location>
</feature>
<reference evidence="10" key="1">
    <citation type="journal article" date="2023" name="Mol. Phylogenet. Evol.">
        <title>Genome-scale phylogeny and comparative genomics of the fungal order Sordariales.</title>
        <authorList>
            <person name="Hensen N."/>
            <person name="Bonometti L."/>
            <person name="Westerberg I."/>
            <person name="Brannstrom I.O."/>
            <person name="Guillou S."/>
            <person name="Cros-Aarteil S."/>
            <person name="Calhoun S."/>
            <person name="Haridas S."/>
            <person name="Kuo A."/>
            <person name="Mondo S."/>
            <person name="Pangilinan J."/>
            <person name="Riley R."/>
            <person name="LaButti K."/>
            <person name="Andreopoulos B."/>
            <person name="Lipzen A."/>
            <person name="Chen C."/>
            <person name="Yan M."/>
            <person name="Daum C."/>
            <person name="Ng V."/>
            <person name="Clum A."/>
            <person name="Steindorff A."/>
            <person name="Ohm R.A."/>
            <person name="Martin F."/>
            <person name="Silar P."/>
            <person name="Natvig D.O."/>
            <person name="Lalanne C."/>
            <person name="Gautier V."/>
            <person name="Ament-Velasquez S.L."/>
            <person name="Kruys A."/>
            <person name="Hutchinson M.I."/>
            <person name="Powell A.J."/>
            <person name="Barry K."/>
            <person name="Miller A.N."/>
            <person name="Grigoriev I.V."/>
            <person name="Debuchy R."/>
            <person name="Gladieux P."/>
            <person name="Hiltunen Thoren M."/>
            <person name="Johannesson H."/>
        </authorList>
    </citation>
    <scope>NUCLEOTIDE SEQUENCE [LARGE SCALE GENOMIC DNA]</scope>
    <source>
        <strain evidence="10">CBS 284.82</strain>
    </source>
</reference>
<dbReference type="PANTHER" id="PTHR19957:SF307">
    <property type="entry name" value="PROTEIN SSO1-RELATED"/>
    <property type="match status" value="1"/>
</dbReference>
<comment type="caution">
    <text evidence="9">The sequence shown here is derived from an EMBL/GenBank/DDBJ whole genome shotgun (WGS) entry which is preliminary data.</text>
</comment>
<dbReference type="GO" id="GO:0000149">
    <property type="term" value="F:SNARE binding"/>
    <property type="evidence" value="ECO:0007669"/>
    <property type="project" value="TreeGrafter"/>
</dbReference>
<dbReference type="InterPro" id="IPR006011">
    <property type="entry name" value="Syntaxin_N"/>
</dbReference>
<protein>
    <submittedName>
        <fullName evidence="9">t-SNARE</fullName>
    </submittedName>
</protein>
<dbReference type="GO" id="GO:0031201">
    <property type="term" value="C:SNARE complex"/>
    <property type="evidence" value="ECO:0007669"/>
    <property type="project" value="TreeGrafter"/>
</dbReference>
<keyword evidence="4 7" id="KW-1133">Transmembrane helix</keyword>
<evidence type="ECO:0000256" key="7">
    <source>
        <dbReference type="SAM" id="Phobius"/>
    </source>
</evidence>
<keyword evidence="5 7" id="KW-0472">Membrane</keyword>
<keyword evidence="3 7" id="KW-0812">Transmembrane</keyword>
<dbReference type="GO" id="GO:0005886">
    <property type="term" value="C:plasma membrane"/>
    <property type="evidence" value="ECO:0007669"/>
    <property type="project" value="TreeGrafter"/>
</dbReference>
<evidence type="ECO:0000256" key="6">
    <source>
        <dbReference type="SAM" id="MobiDB-lite"/>
    </source>
</evidence>
<dbReference type="PANTHER" id="PTHR19957">
    <property type="entry name" value="SYNTAXIN"/>
    <property type="match status" value="1"/>
</dbReference>
<dbReference type="GO" id="GO:0048278">
    <property type="term" value="P:vesicle docking"/>
    <property type="evidence" value="ECO:0007669"/>
    <property type="project" value="TreeGrafter"/>
</dbReference>
<dbReference type="Gene3D" id="1.20.58.70">
    <property type="match status" value="1"/>
</dbReference>
<dbReference type="Proteomes" id="UP001303115">
    <property type="component" value="Unassembled WGS sequence"/>
</dbReference>
<dbReference type="InterPro" id="IPR000727">
    <property type="entry name" value="T_SNARE_dom"/>
</dbReference>
<feature type="domain" description="T-SNARE coiled-coil homology" evidence="8">
    <location>
        <begin position="242"/>
        <end position="304"/>
    </location>
</feature>
<dbReference type="PROSITE" id="PS50192">
    <property type="entry name" value="T_SNARE"/>
    <property type="match status" value="1"/>
</dbReference>
<keyword evidence="10" id="KW-1185">Reference proteome</keyword>
<gene>
    <name evidence="9" type="ORF">C8A01DRAFT_44295</name>
</gene>
<sequence>MSYNPYNQGPGAEAGYGYGQQEQHEMQPYGQQSYGSPQQQYGQQYGHQQESYGSPHAEEQYGSPHQQQQQYGSLPSGGGNVLSQSDFLQRVSAIRQDIQGLTTSIQNIATLHQQTLASSDNGARQQLDDLVAATQLKNTSIRGQIQQLKADTEHTQDGTFAVKKRQFDSLNTDFRDTIQRFLQEEKQYKERYREQIARQYRIVNPEATEAEVQQAADADWGDEGIFQNALRTNRSGQATAVLGNVRARHNDMLKIEKSILELLDLLDLLNQQIVQQAPIIQDIANKAEDTTQHLDQANVHINKGIRSALSRRKYKWMCFGVCVLIVIVIAVGVGVGVSINQGKNNAK</sequence>
<dbReference type="GO" id="GO:0012505">
    <property type="term" value="C:endomembrane system"/>
    <property type="evidence" value="ECO:0007669"/>
    <property type="project" value="TreeGrafter"/>
</dbReference>
<dbReference type="SUPFAM" id="SSF47661">
    <property type="entry name" value="t-snare proteins"/>
    <property type="match status" value="1"/>
</dbReference>
<dbReference type="InterPro" id="IPR045242">
    <property type="entry name" value="Syntaxin"/>
</dbReference>
<comment type="similarity">
    <text evidence="2">Belongs to the syntaxin family.</text>
</comment>